<comment type="caution">
    <text evidence="1">The sequence shown here is derived from an EMBL/GenBank/DDBJ whole genome shotgun (WGS) entry which is preliminary data.</text>
</comment>
<protein>
    <submittedName>
        <fullName evidence="1">Uncharacterized protein</fullName>
    </submittedName>
</protein>
<name>A0AAW2LK08_SESRA</name>
<sequence>MNRLWMAASVAVVNSHTDQGQKLKSALKSLNHAKKHFFHGNSVGHGPDAAGLRPFSAVMKSDLGGSSSAADLIK</sequence>
<organism evidence="1">
    <name type="scientific">Sesamum radiatum</name>
    <name type="common">Black benniseed</name>
    <dbReference type="NCBI Taxonomy" id="300843"/>
    <lineage>
        <taxon>Eukaryota</taxon>
        <taxon>Viridiplantae</taxon>
        <taxon>Streptophyta</taxon>
        <taxon>Embryophyta</taxon>
        <taxon>Tracheophyta</taxon>
        <taxon>Spermatophyta</taxon>
        <taxon>Magnoliopsida</taxon>
        <taxon>eudicotyledons</taxon>
        <taxon>Gunneridae</taxon>
        <taxon>Pentapetalae</taxon>
        <taxon>asterids</taxon>
        <taxon>lamiids</taxon>
        <taxon>Lamiales</taxon>
        <taxon>Pedaliaceae</taxon>
        <taxon>Sesamum</taxon>
    </lineage>
</organism>
<proteinExistence type="predicted"/>
<accession>A0AAW2LK08</accession>
<reference evidence="1" key="2">
    <citation type="journal article" date="2024" name="Plant">
        <title>Genomic evolution and insights into agronomic trait innovations of Sesamum species.</title>
        <authorList>
            <person name="Miao H."/>
            <person name="Wang L."/>
            <person name="Qu L."/>
            <person name="Liu H."/>
            <person name="Sun Y."/>
            <person name="Le M."/>
            <person name="Wang Q."/>
            <person name="Wei S."/>
            <person name="Zheng Y."/>
            <person name="Lin W."/>
            <person name="Duan Y."/>
            <person name="Cao H."/>
            <person name="Xiong S."/>
            <person name="Wang X."/>
            <person name="Wei L."/>
            <person name="Li C."/>
            <person name="Ma Q."/>
            <person name="Ju M."/>
            <person name="Zhao R."/>
            <person name="Li G."/>
            <person name="Mu C."/>
            <person name="Tian Q."/>
            <person name="Mei H."/>
            <person name="Zhang T."/>
            <person name="Gao T."/>
            <person name="Zhang H."/>
        </authorList>
    </citation>
    <scope>NUCLEOTIDE SEQUENCE</scope>
    <source>
        <strain evidence="1">G02</strain>
    </source>
</reference>
<dbReference type="AlphaFoldDB" id="A0AAW2LK08"/>
<dbReference type="EMBL" id="JACGWJ010000024">
    <property type="protein sequence ID" value="KAL0319575.1"/>
    <property type="molecule type" value="Genomic_DNA"/>
</dbReference>
<gene>
    <name evidence="1" type="ORF">Sradi_5219000</name>
</gene>
<dbReference type="InterPro" id="IPR022251">
    <property type="entry name" value="DUF3774_wound-induced"/>
</dbReference>
<evidence type="ECO:0000313" key="1">
    <source>
        <dbReference type="EMBL" id="KAL0319575.1"/>
    </source>
</evidence>
<dbReference type="Pfam" id="PF12609">
    <property type="entry name" value="DUF3774"/>
    <property type="match status" value="1"/>
</dbReference>
<reference evidence="1" key="1">
    <citation type="submission" date="2020-06" db="EMBL/GenBank/DDBJ databases">
        <authorList>
            <person name="Li T."/>
            <person name="Hu X."/>
            <person name="Zhang T."/>
            <person name="Song X."/>
            <person name="Zhang H."/>
            <person name="Dai N."/>
            <person name="Sheng W."/>
            <person name="Hou X."/>
            <person name="Wei L."/>
        </authorList>
    </citation>
    <scope>NUCLEOTIDE SEQUENCE</scope>
    <source>
        <strain evidence="1">G02</strain>
        <tissue evidence="1">Leaf</tissue>
    </source>
</reference>